<reference evidence="1" key="1">
    <citation type="submission" date="2019-08" db="EMBL/GenBank/DDBJ databases">
        <authorList>
            <person name="Kucharzyk K."/>
            <person name="Murdoch R.W."/>
            <person name="Higgins S."/>
            <person name="Loffler F."/>
        </authorList>
    </citation>
    <scope>NUCLEOTIDE SEQUENCE</scope>
</reference>
<proteinExistence type="predicted"/>
<dbReference type="AlphaFoldDB" id="A0A645C7X6"/>
<dbReference type="EMBL" id="VSSQ01023316">
    <property type="protein sequence ID" value="MPM70164.1"/>
    <property type="molecule type" value="Genomic_DNA"/>
</dbReference>
<evidence type="ECO:0000313" key="1">
    <source>
        <dbReference type="EMBL" id="MPM70164.1"/>
    </source>
</evidence>
<accession>A0A645C7X6</accession>
<sequence>MKNIPLQENSVVGKSGSLNKDLKGSGTYAPPKVEIVEVLVEKGFALSDFGEGSDPYAG</sequence>
<comment type="caution">
    <text evidence="1">The sequence shown here is derived from an EMBL/GenBank/DDBJ whole genome shotgun (WGS) entry which is preliminary data.</text>
</comment>
<gene>
    <name evidence="1" type="ORF">SDC9_117117</name>
</gene>
<protein>
    <submittedName>
        <fullName evidence="1">Uncharacterized protein</fullName>
    </submittedName>
</protein>
<organism evidence="1">
    <name type="scientific">bioreactor metagenome</name>
    <dbReference type="NCBI Taxonomy" id="1076179"/>
    <lineage>
        <taxon>unclassified sequences</taxon>
        <taxon>metagenomes</taxon>
        <taxon>ecological metagenomes</taxon>
    </lineage>
</organism>
<name>A0A645C7X6_9ZZZZ</name>